<reference evidence="9" key="1">
    <citation type="submission" date="2022-04" db="EMBL/GenBank/DDBJ databases">
        <authorList>
            <person name="Seo M.-J."/>
        </authorList>
    </citation>
    <scope>NUCLEOTIDE SEQUENCE</scope>
    <source>
        <strain evidence="9">MBLB2552</strain>
    </source>
</reference>
<dbReference type="InterPro" id="IPR001789">
    <property type="entry name" value="Sig_transdc_resp-reg_receiver"/>
</dbReference>
<dbReference type="InterPro" id="IPR036388">
    <property type="entry name" value="WH-like_DNA-bd_sf"/>
</dbReference>
<dbReference type="Pfam" id="PF00072">
    <property type="entry name" value="Response_reg"/>
    <property type="match status" value="1"/>
</dbReference>
<dbReference type="GO" id="GO:0000160">
    <property type="term" value="P:phosphorelay signal transduction system"/>
    <property type="evidence" value="ECO:0007669"/>
    <property type="project" value="UniProtKB-KW"/>
</dbReference>
<keyword evidence="5" id="KW-0804">Transcription</keyword>
<dbReference type="PROSITE" id="PS50110">
    <property type="entry name" value="RESPONSE_REGULATORY"/>
    <property type="match status" value="1"/>
</dbReference>
<dbReference type="Gene3D" id="3.40.50.2300">
    <property type="match status" value="1"/>
</dbReference>
<feature type="domain" description="HTH luxR-type" evidence="7">
    <location>
        <begin position="129"/>
        <end position="194"/>
    </location>
</feature>
<dbReference type="SMART" id="SM00421">
    <property type="entry name" value="HTH_LUXR"/>
    <property type="match status" value="1"/>
</dbReference>
<dbReference type="SMART" id="SM00448">
    <property type="entry name" value="REC"/>
    <property type="match status" value="1"/>
</dbReference>
<dbReference type="PANTHER" id="PTHR43214">
    <property type="entry name" value="TWO-COMPONENT RESPONSE REGULATOR"/>
    <property type="match status" value="1"/>
</dbReference>
<organism evidence="9 10">
    <name type="scientific">Paenibacillus mellifer</name>
    <dbReference type="NCBI Taxonomy" id="2937794"/>
    <lineage>
        <taxon>Bacteria</taxon>
        <taxon>Bacillati</taxon>
        <taxon>Bacillota</taxon>
        <taxon>Bacilli</taxon>
        <taxon>Bacillales</taxon>
        <taxon>Paenibacillaceae</taxon>
        <taxon>Paenibacillus</taxon>
    </lineage>
</organism>
<protein>
    <submittedName>
        <fullName evidence="9">Response regulator transcription factor</fullName>
    </submittedName>
</protein>
<dbReference type="Gene3D" id="1.10.10.10">
    <property type="entry name" value="Winged helix-like DNA-binding domain superfamily/Winged helix DNA-binding domain"/>
    <property type="match status" value="1"/>
</dbReference>
<evidence type="ECO:0000313" key="9">
    <source>
        <dbReference type="EMBL" id="MCK8488295.1"/>
    </source>
</evidence>
<evidence type="ECO:0000256" key="6">
    <source>
        <dbReference type="PROSITE-ProRule" id="PRU00169"/>
    </source>
</evidence>
<keyword evidence="4" id="KW-0238">DNA-binding</keyword>
<dbReference type="InterPro" id="IPR016032">
    <property type="entry name" value="Sig_transdc_resp-reg_C-effctor"/>
</dbReference>
<comment type="caution">
    <text evidence="9">The sequence shown here is derived from an EMBL/GenBank/DDBJ whole genome shotgun (WGS) entry which is preliminary data.</text>
</comment>
<accession>A0A9X1XYX7</accession>
<dbReference type="RefSeq" id="WP_248552374.1">
    <property type="nucleotide sequence ID" value="NZ_JALPRK010000012.1"/>
</dbReference>
<proteinExistence type="predicted"/>
<gene>
    <name evidence="9" type="ORF">M0651_14040</name>
</gene>
<sequence length="197" mass="22606">MIRAMIVDDEPLSVRGLQHLLAEYEDLEVCGAFLTPREAYEYVRANPIQVAFLDISMPEVDGMSMSRLLLEQDPSISVIFVTGFDDYAVQAFEVNALDYLMKPVMEQRFARTWEKIKEKYREDASEEELPAATGLLTGQETRIVQYMAEGLSNRQIAESLHITSETVKYHLKNVFRKLDVNNRVKALQRAKELKIIS</sequence>
<dbReference type="Pfam" id="PF00196">
    <property type="entry name" value="GerE"/>
    <property type="match status" value="1"/>
</dbReference>
<evidence type="ECO:0000259" key="7">
    <source>
        <dbReference type="PROSITE" id="PS50043"/>
    </source>
</evidence>
<evidence type="ECO:0000256" key="2">
    <source>
        <dbReference type="ARBA" id="ARBA00023012"/>
    </source>
</evidence>
<dbReference type="PANTHER" id="PTHR43214:SF44">
    <property type="entry name" value="TWO-COMPONENT RESPONSE REGULATOR"/>
    <property type="match status" value="1"/>
</dbReference>
<evidence type="ECO:0000256" key="1">
    <source>
        <dbReference type="ARBA" id="ARBA00022553"/>
    </source>
</evidence>
<dbReference type="EMBL" id="JALPRK010000012">
    <property type="protein sequence ID" value="MCK8488295.1"/>
    <property type="molecule type" value="Genomic_DNA"/>
</dbReference>
<dbReference type="InterPro" id="IPR011006">
    <property type="entry name" value="CheY-like_superfamily"/>
</dbReference>
<dbReference type="InterPro" id="IPR039420">
    <property type="entry name" value="WalR-like"/>
</dbReference>
<feature type="modified residue" description="4-aspartylphosphate" evidence="6">
    <location>
        <position position="54"/>
    </location>
</feature>
<dbReference type="CDD" id="cd06170">
    <property type="entry name" value="LuxR_C_like"/>
    <property type="match status" value="1"/>
</dbReference>
<dbReference type="SUPFAM" id="SSF52172">
    <property type="entry name" value="CheY-like"/>
    <property type="match status" value="1"/>
</dbReference>
<evidence type="ECO:0000259" key="8">
    <source>
        <dbReference type="PROSITE" id="PS50110"/>
    </source>
</evidence>
<evidence type="ECO:0000313" key="10">
    <source>
        <dbReference type="Proteomes" id="UP001139534"/>
    </source>
</evidence>
<dbReference type="SUPFAM" id="SSF46894">
    <property type="entry name" value="C-terminal effector domain of the bipartite response regulators"/>
    <property type="match status" value="1"/>
</dbReference>
<evidence type="ECO:0000256" key="5">
    <source>
        <dbReference type="ARBA" id="ARBA00023163"/>
    </source>
</evidence>
<dbReference type="AlphaFoldDB" id="A0A9X1XYX7"/>
<keyword evidence="3" id="KW-0805">Transcription regulation</keyword>
<keyword evidence="10" id="KW-1185">Reference proteome</keyword>
<dbReference type="PROSITE" id="PS00622">
    <property type="entry name" value="HTH_LUXR_1"/>
    <property type="match status" value="1"/>
</dbReference>
<name>A0A9X1XYX7_9BACL</name>
<keyword evidence="1 6" id="KW-0597">Phosphoprotein</keyword>
<feature type="domain" description="Response regulatory" evidence="8">
    <location>
        <begin position="3"/>
        <end position="117"/>
    </location>
</feature>
<dbReference type="InterPro" id="IPR000792">
    <property type="entry name" value="Tscrpt_reg_LuxR_C"/>
</dbReference>
<dbReference type="Proteomes" id="UP001139534">
    <property type="component" value="Unassembled WGS sequence"/>
</dbReference>
<evidence type="ECO:0000256" key="4">
    <source>
        <dbReference type="ARBA" id="ARBA00023125"/>
    </source>
</evidence>
<dbReference type="GO" id="GO:0003677">
    <property type="term" value="F:DNA binding"/>
    <property type="evidence" value="ECO:0007669"/>
    <property type="project" value="UniProtKB-KW"/>
</dbReference>
<dbReference type="PRINTS" id="PR00038">
    <property type="entry name" value="HTHLUXR"/>
</dbReference>
<evidence type="ECO:0000256" key="3">
    <source>
        <dbReference type="ARBA" id="ARBA00023015"/>
    </source>
</evidence>
<keyword evidence="2" id="KW-0902">Two-component regulatory system</keyword>
<dbReference type="GO" id="GO:0006355">
    <property type="term" value="P:regulation of DNA-templated transcription"/>
    <property type="evidence" value="ECO:0007669"/>
    <property type="project" value="InterPro"/>
</dbReference>
<dbReference type="PROSITE" id="PS50043">
    <property type="entry name" value="HTH_LUXR_2"/>
    <property type="match status" value="1"/>
</dbReference>